<dbReference type="PROSITE" id="PS51257">
    <property type="entry name" value="PROKAR_LIPOPROTEIN"/>
    <property type="match status" value="1"/>
</dbReference>
<keyword evidence="3" id="KW-0378">Hydrolase</keyword>
<dbReference type="Gene3D" id="3.20.20.80">
    <property type="entry name" value="Glycosidases"/>
    <property type="match status" value="1"/>
</dbReference>
<sequence>MIKKRICAWVWAVLFSCAMFPQRQRMDLQGKWAFKLDVRGNGEESGFATAPFAEEVMLPGTTDTNRKGFRPARTDETTYLTRLHAYVGKAWYKKVVDIPESWKNKVVTLTLERTKPTRVWVDGKEAGSRDGISVRQVYDLSRFLTPGRHEIAVRVDNGESVPPELLGSSHAYTESTQTNWNGIIGDIFLEAKEPLHLAGVQVYPDAERKSVRLKVRLASPEDIRNRMQLEVRATAWNTKKEHRVRPLEFGLKKGQAEYDFDFPLGEEALLWSEYDPALYRLEVELPGYDRLSVDFGLRDFRAEGKHFAINGMTTFLRGKHDACVFPLTGHTAMDVEMWRHYFRVAKSYGINHYRFHSWCPPEACFEAADIEGIYLQAELPFWGWIGKDNTRLISYLREEGLRIQQEYGHHASFVMFALGNELSGDFEVMQSLVDTFRQADRRHLYAYGSNNYLGFKGQLPGEDYLVTCRIGGEKPQSLDTHVRGSFSFADAYDGGYLNHTYPNTVMDFSGAVARADVPVVSHETGQFQVYPDYREIAKYTGVLYPYNMEVFRDRLARAGMSEQAEDFFLASGRWAAELYKADIEMDLRTEGLAGFQLLDLQDYPGQGSAYVGILDAFMDSKGLVSPERWRGFCNEVVPLLLTEKFCWTEGETLTARVKVAHYAARSLQGTELAWTLRDEQGHVAGKGVCPIVSSGRGLLEVGDIRQPIPVTGKGRRLNLELAIEGTDYKNTYPLWFYPENRSAEESHPGITVAKRLDGHVLSALENGGKVLWFPERDCYASQTVGGLFQTDYWNYRMFETISRNNRKPVSPGTMGLLTDPGHPLFRSFPTDFHTNWQWFPIVKQNYPLILDHFPKGYRPIVQVIDNIERNHKLGLIFELAVGKGKLLVCMSDLEAVDDKPEVRQLYRSMLDYMASGDFNPKTAVSSGELVRLLQMRPEETKREELRNISFE</sequence>
<dbReference type="Gene3D" id="2.60.120.260">
    <property type="entry name" value="Galactose-binding domain-like"/>
    <property type="match status" value="1"/>
</dbReference>
<dbReference type="EMBL" id="CACRUT010000013">
    <property type="protein sequence ID" value="VYU05930.1"/>
    <property type="molecule type" value="Genomic_DNA"/>
</dbReference>
<dbReference type="RefSeq" id="WP_412441652.1">
    <property type="nucleotide sequence ID" value="NZ_CACRUT010000013.1"/>
</dbReference>
<dbReference type="InterPro" id="IPR051913">
    <property type="entry name" value="GH2_Domain-Containing"/>
</dbReference>
<organism evidence="3">
    <name type="scientific">Paraprevotella clara</name>
    <dbReference type="NCBI Taxonomy" id="454154"/>
    <lineage>
        <taxon>Bacteria</taxon>
        <taxon>Pseudomonadati</taxon>
        <taxon>Bacteroidota</taxon>
        <taxon>Bacteroidia</taxon>
        <taxon>Bacteroidales</taxon>
        <taxon>Prevotellaceae</taxon>
        <taxon>Paraprevotella</taxon>
    </lineage>
</organism>
<keyword evidence="3" id="KW-0326">Glycosidase</keyword>
<dbReference type="InterPro" id="IPR006102">
    <property type="entry name" value="Ig-like_GH2"/>
</dbReference>
<comment type="similarity">
    <text evidence="1">Belongs to the glycosyl hydrolase 2 family.</text>
</comment>
<evidence type="ECO:0000256" key="1">
    <source>
        <dbReference type="ARBA" id="ARBA00007401"/>
    </source>
</evidence>
<protein>
    <submittedName>
        <fullName evidence="3">Beta-galactosidase</fullName>
        <ecNumber evidence="3">3.2.1.23</ecNumber>
    </submittedName>
</protein>
<proteinExistence type="inferred from homology"/>
<gene>
    <name evidence="3" type="primary">lacZ_9</name>
    <name evidence="3" type="ORF">PCLFYP37_01802</name>
</gene>
<dbReference type="PANTHER" id="PTHR42732">
    <property type="entry name" value="BETA-GALACTOSIDASE"/>
    <property type="match status" value="1"/>
</dbReference>
<dbReference type="AlphaFoldDB" id="A0A6N3BMG4"/>
<dbReference type="InterPro" id="IPR008979">
    <property type="entry name" value="Galactose-bd-like_sf"/>
</dbReference>
<dbReference type="Pfam" id="PF00703">
    <property type="entry name" value="Glyco_hydro_2"/>
    <property type="match status" value="1"/>
</dbReference>
<feature type="domain" description="Glycoside hydrolase family 2 immunoglobulin-like beta-sandwich" evidence="2">
    <location>
        <begin position="196"/>
        <end position="298"/>
    </location>
</feature>
<dbReference type="EC" id="3.2.1.23" evidence="3"/>
<dbReference type="GO" id="GO:0005975">
    <property type="term" value="P:carbohydrate metabolic process"/>
    <property type="evidence" value="ECO:0007669"/>
    <property type="project" value="InterPro"/>
</dbReference>
<name>A0A6N3BMG4_9BACT</name>
<dbReference type="InterPro" id="IPR017853">
    <property type="entry name" value="GH"/>
</dbReference>
<dbReference type="GO" id="GO:0004565">
    <property type="term" value="F:beta-galactosidase activity"/>
    <property type="evidence" value="ECO:0007669"/>
    <property type="project" value="UniProtKB-EC"/>
</dbReference>
<dbReference type="PANTHER" id="PTHR42732:SF1">
    <property type="entry name" value="BETA-MANNOSIDASE"/>
    <property type="match status" value="1"/>
</dbReference>
<evidence type="ECO:0000259" key="2">
    <source>
        <dbReference type="Pfam" id="PF00703"/>
    </source>
</evidence>
<dbReference type="SUPFAM" id="SSF49785">
    <property type="entry name" value="Galactose-binding domain-like"/>
    <property type="match status" value="1"/>
</dbReference>
<dbReference type="SUPFAM" id="SSF51445">
    <property type="entry name" value="(Trans)glycosidases"/>
    <property type="match status" value="1"/>
</dbReference>
<reference evidence="3" key="1">
    <citation type="submission" date="2019-11" db="EMBL/GenBank/DDBJ databases">
        <authorList>
            <person name="Feng L."/>
        </authorList>
    </citation>
    <scope>NUCLEOTIDE SEQUENCE</scope>
    <source>
        <strain evidence="3">PclaraLFYP37</strain>
    </source>
</reference>
<evidence type="ECO:0000313" key="3">
    <source>
        <dbReference type="EMBL" id="VYU05930.1"/>
    </source>
</evidence>
<accession>A0A6N3BMG4</accession>